<organism evidence="1 2">
    <name type="scientific">Pseudocohnilembus persalinus</name>
    <name type="common">Ciliate</name>
    <dbReference type="NCBI Taxonomy" id="266149"/>
    <lineage>
        <taxon>Eukaryota</taxon>
        <taxon>Sar</taxon>
        <taxon>Alveolata</taxon>
        <taxon>Ciliophora</taxon>
        <taxon>Intramacronucleata</taxon>
        <taxon>Oligohymenophorea</taxon>
        <taxon>Scuticociliatia</taxon>
        <taxon>Philasterida</taxon>
        <taxon>Pseudocohnilembidae</taxon>
        <taxon>Pseudocohnilembus</taxon>
    </lineage>
</organism>
<dbReference type="InParanoid" id="A0A0V0Q8I5"/>
<evidence type="ECO:0000313" key="2">
    <source>
        <dbReference type="Proteomes" id="UP000054937"/>
    </source>
</evidence>
<comment type="caution">
    <text evidence="1">The sequence shown here is derived from an EMBL/GenBank/DDBJ whole genome shotgun (WGS) entry which is preliminary data.</text>
</comment>
<accession>A0A0V0Q8I5</accession>
<gene>
    <name evidence="1" type="ORF">PPERSA_00060</name>
</gene>
<proteinExistence type="predicted"/>
<reference evidence="1 2" key="1">
    <citation type="journal article" date="2015" name="Sci. Rep.">
        <title>Genome of the facultative scuticociliatosis pathogen Pseudocohnilembus persalinus provides insight into its virulence through horizontal gene transfer.</title>
        <authorList>
            <person name="Xiong J."/>
            <person name="Wang G."/>
            <person name="Cheng J."/>
            <person name="Tian M."/>
            <person name="Pan X."/>
            <person name="Warren A."/>
            <person name="Jiang C."/>
            <person name="Yuan D."/>
            <person name="Miao W."/>
        </authorList>
    </citation>
    <scope>NUCLEOTIDE SEQUENCE [LARGE SCALE GENOMIC DNA]</scope>
    <source>
        <strain evidence="1">36N120E</strain>
    </source>
</reference>
<dbReference type="EMBL" id="LDAU01000240">
    <property type="protein sequence ID" value="KRW98568.1"/>
    <property type="molecule type" value="Genomic_DNA"/>
</dbReference>
<evidence type="ECO:0000313" key="1">
    <source>
        <dbReference type="EMBL" id="KRW98568.1"/>
    </source>
</evidence>
<dbReference type="AlphaFoldDB" id="A0A0V0Q8I5"/>
<keyword evidence="2" id="KW-1185">Reference proteome</keyword>
<protein>
    <submittedName>
        <fullName evidence="1">Uncharacterized protein</fullName>
    </submittedName>
</protein>
<name>A0A0V0Q8I5_PSEPJ</name>
<dbReference type="Proteomes" id="UP000054937">
    <property type="component" value="Unassembled WGS sequence"/>
</dbReference>
<sequence>MENLIQDIQLQKPDNYSKEKQILEKIQDFLKINLEQNQSEENLNNAIKISNAHFWLFIYGEQIAKIYFNQQTLENKLQNMDMLLPNQIFMDNNYGPLENRANLVIEIFSDIILQNVDQSIFLLQEQTEGHDQFSVPSIEFASNIFEDLNLFMIFPDLNIPQSVQEIKMAFQKKLFELKEEGIQEMVRIYLTSGWEFYKKNLLKIMENPQILQNYHIQKQLYTGTGGECYPAQKKNQIAQKILF</sequence>